<protein>
    <recommendedName>
        <fullName evidence="3">DNA-binding protein</fullName>
    </recommendedName>
</protein>
<gene>
    <name evidence="1" type="ORF">EV131_105434</name>
</gene>
<accession>A0AAX2QRP3</accession>
<dbReference type="AlphaFoldDB" id="A0AAX2QRP3"/>
<evidence type="ECO:0000313" key="1">
    <source>
        <dbReference type="EMBL" id="TCU25320.1"/>
    </source>
</evidence>
<sequence>MKLHKNEVLPSSLPPIGISREQAAALIGIGPTLYDKCVTAGTMPGPRVIGGRLVYDVEEVVRAFRALPHKRPIFGDLDDEPVAGNAFDDAEED</sequence>
<reference evidence="1 2" key="1">
    <citation type="submission" date="2019-03" db="EMBL/GenBank/DDBJ databases">
        <title>Genomic Encyclopedia of Type Strains, Phase IV (KMG-V): Genome sequencing to study the core and pangenomes of soil and plant-associated prokaryotes.</title>
        <authorList>
            <person name="Whitman W."/>
        </authorList>
    </citation>
    <scope>NUCLEOTIDE SEQUENCE [LARGE SCALE GENOMIC DNA]</scope>
    <source>
        <strain evidence="1 2">FB403</strain>
    </source>
</reference>
<organism evidence="1 2">
    <name type="scientific">Rhizobium laguerreae</name>
    <dbReference type="NCBI Taxonomy" id="1076926"/>
    <lineage>
        <taxon>Bacteria</taxon>
        <taxon>Pseudomonadati</taxon>
        <taxon>Pseudomonadota</taxon>
        <taxon>Alphaproteobacteria</taxon>
        <taxon>Hyphomicrobiales</taxon>
        <taxon>Rhizobiaceae</taxon>
        <taxon>Rhizobium/Agrobacterium group</taxon>
        <taxon>Rhizobium</taxon>
    </lineage>
</organism>
<comment type="caution">
    <text evidence="1">The sequence shown here is derived from an EMBL/GenBank/DDBJ whole genome shotgun (WGS) entry which is preliminary data.</text>
</comment>
<name>A0AAX2QRP3_9HYPH</name>
<evidence type="ECO:0008006" key="3">
    <source>
        <dbReference type="Google" id="ProtNLM"/>
    </source>
</evidence>
<dbReference type="Proteomes" id="UP000295021">
    <property type="component" value="Unassembled WGS sequence"/>
</dbReference>
<dbReference type="EMBL" id="SMBI01000005">
    <property type="protein sequence ID" value="TCU25320.1"/>
    <property type="molecule type" value="Genomic_DNA"/>
</dbReference>
<evidence type="ECO:0000313" key="2">
    <source>
        <dbReference type="Proteomes" id="UP000295021"/>
    </source>
</evidence>
<proteinExistence type="predicted"/>
<dbReference type="RefSeq" id="WP_207919084.1">
    <property type="nucleotide sequence ID" value="NZ_SMBI01000005.1"/>
</dbReference>